<proteinExistence type="predicted"/>
<comment type="caution">
    <text evidence="2">The sequence shown here is derived from an EMBL/GenBank/DDBJ whole genome shotgun (WGS) entry which is preliminary data.</text>
</comment>
<dbReference type="Gene3D" id="2.60.40.420">
    <property type="entry name" value="Cupredoxins - blue copper proteins"/>
    <property type="match status" value="1"/>
</dbReference>
<dbReference type="EMBL" id="AZEA01000002">
    <property type="protein sequence ID" value="KRK89452.1"/>
    <property type="molecule type" value="Genomic_DNA"/>
</dbReference>
<accession>A0A0R1L0X7</accession>
<evidence type="ECO:0000259" key="1">
    <source>
        <dbReference type="Pfam" id="PF13473"/>
    </source>
</evidence>
<dbReference type="Pfam" id="PF13473">
    <property type="entry name" value="Cupredoxin_1"/>
    <property type="match status" value="1"/>
</dbReference>
<dbReference type="SUPFAM" id="SSF49503">
    <property type="entry name" value="Cupredoxins"/>
    <property type="match status" value="1"/>
</dbReference>
<dbReference type="InterPro" id="IPR028096">
    <property type="entry name" value="EfeO_Cupredoxin"/>
</dbReference>
<protein>
    <recommendedName>
        <fullName evidence="1">EfeO-type cupredoxin-like domain-containing protein</fullName>
    </recommendedName>
</protein>
<evidence type="ECO:0000313" key="2">
    <source>
        <dbReference type="EMBL" id="KRK89452.1"/>
    </source>
</evidence>
<dbReference type="AlphaFoldDB" id="A0A0R1L0X7"/>
<organism evidence="2 3">
    <name type="scientific">Lentilactobacillus sunkii DSM 19904</name>
    <dbReference type="NCBI Taxonomy" id="1423808"/>
    <lineage>
        <taxon>Bacteria</taxon>
        <taxon>Bacillati</taxon>
        <taxon>Bacillota</taxon>
        <taxon>Bacilli</taxon>
        <taxon>Lactobacillales</taxon>
        <taxon>Lactobacillaceae</taxon>
        <taxon>Lentilactobacillus</taxon>
    </lineage>
</organism>
<evidence type="ECO:0000313" key="3">
    <source>
        <dbReference type="Proteomes" id="UP000051581"/>
    </source>
</evidence>
<dbReference type="InterPro" id="IPR008972">
    <property type="entry name" value="Cupredoxin"/>
</dbReference>
<keyword evidence="3" id="KW-1185">Reference proteome</keyword>
<feature type="domain" description="EfeO-type cupredoxin-like" evidence="1">
    <location>
        <begin position="7"/>
        <end position="92"/>
    </location>
</feature>
<gene>
    <name evidence="2" type="ORF">FD17_GL001037</name>
</gene>
<sequence length="95" mass="10439">MEELIMSENKQTVNVTVAGGYEPSVIKLKKGIPAEINFKRTNDQGCLDVVHSNELGFSEKLPINVTKTVQVPTDKSGEFGFSCGMDMFKGKVEVE</sequence>
<reference evidence="2 3" key="1">
    <citation type="journal article" date="2015" name="Genome Announc.">
        <title>Expanding the biotechnology potential of lactobacilli through comparative genomics of 213 strains and associated genera.</title>
        <authorList>
            <person name="Sun Z."/>
            <person name="Harris H.M."/>
            <person name="McCann A."/>
            <person name="Guo C."/>
            <person name="Argimon S."/>
            <person name="Zhang W."/>
            <person name="Yang X."/>
            <person name="Jeffery I.B."/>
            <person name="Cooney J.C."/>
            <person name="Kagawa T.F."/>
            <person name="Liu W."/>
            <person name="Song Y."/>
            <person name="Salvetti E."/>
            <person name="Wrobel A."/>
            <person name="Rasinkangas P."/>
            <person name="Parkhill J."/>
            <person name="Rea M.C."/>
            <person name="O'Sullivan O."/>
            <person name="Ritari J."/>
            <person name="Douillard F.P."/>
            <person name="Paul Ross R."/>
            <person name="Yang R."/>
            <person name="Briner A.E."/>
            <person name="Felis G.E."/>
            <person name="de Vos W.M."/>
            <person name="Barrangou R."/>
            <person name="Klaenhammer T.R."/>
            <person name="Caufield P.W."/>
            <person name="Cui Y."/>
            <person name="Zhang H."/>
            <person name="O'Toole P.W."/>
        </authorList>
    </citation>
    <scope>NUCLEOTIDE SEQUENCE [LARGE SCALE GENOMIC DNA]</scope>
    <source>
        <strain evidence="2 3">DSM 19904</strain>
    </source>
</reference>
<dbReference type="Proteomes" id="UP000051581">
    <property type="component" value="Unassembled WGS sequence"/>
</dbReference>
<name>A0A0R1L0X7_9LACO</name>
<dbReference type="PATRIC" id="fig|1423808.3.peg.1047"/>